<dbReference type="AlphaFoldDB" id="A0A1N6EV66"/>
<dbReference type="InterPro" id="IPR003594">
    <property type="entry name" value="HATPase_dom"/>
</dbReference>
<protein>
    <recommendedName>
        <fullName evidence="2">histidine kinase</fullName>
        <ecNumber evidence="2">2.7.13.3</ecNumber>
    </recommendedName>
</protein>
<dbReference type="GO" id="GO:0000155">
    <property type="term" value="F:phosphorelay sensor kinase activity"/>
    <property type="evidence" value="ECO:0007669"/>
    <property type="project" value="InterPro"/>
</dbReference>
<dbReference type="STRING" id="536979.SAMN04488055_1850"/>
<dbReference type="InterPro" id="IPR004358">
    <property type="entry name" value="Sig_transdc_His_kin-like_C"/>
</dbReference>
<dbReference type="PANTHER" id="PTHR43711:SF1">
    <property type="entry name" value="HISTIDINE KINASE 1"/>
    <property type="match status" value="1"/>
</dbReference>
<dbReference type="CDD" id="cd00075">
    <property type="entry name" value="HATPase"/>
    <property type="match status" value="1"/>
</dbReference>
<dbReference type="InterPro" id="IPR050736">
    <property type="entry name" value="Sensor_HK_Regulatory"/>
</dbReference>
<dbReference type="PANTHER" id="PTHR43711">
    <property type="entry name" value="TWO-COMPONENT HISTIDINE KINASE"/>
    <property type="match status" value="1"/>
</dbReference>
<dbReference type="CDD" id="cd00082">
    <property type="entry name" value="HisKA"/>
    <property type="match status" value="1"/>
</dbReference>
<comment type="catalytic activity">
    <reaction evidence="1">
        <text>ATP + protein L-histidine = ADP + protein N-phospho-L-histidine.</text>
        <dbReference type="EC" id="2.7.13.3"/>
    </reaction>
</comment>
<dbReference type="InterPro" id="IPR019734">
    <property type="entry name" value="TPR_rpt"/>
</dbReference>
<dbReference type="Pfam" id="PF13374">
    <property type="entry name" value="TPR_10"/>
    <property type="match status" value="1"/>
</dbReference>
<gene>
    <name evidence="10" type="ORF">SAMN04488055_1850</name>
</gene>
<dbReference type="Proteomes" id="UP000185003">
    <property type="component" value="Unassembled WGS sequence"/>
</dbReference>
<evidence type="ECO:0000313" key="10">
    <source>
        <dbReference type="EMBL" id="SIN86906.1"/>
    </source>
</evidence>
<reference evidence="10 11" key="1">
    <citation type="submission" date="2016-11" db="EMBL/GenBank/DDBJ databases">
        <authorList>
            <person name="Jaros S."/>
            <person name="Januszkiewicz K."/>
            <person name="Wedrychowicz H."/>
        </authorList>
    </citation>
    <scope>NUCLEOTIDE SEQUENCE [LARGE SCALE GENOMIC DNA]</scope>
    <source>
        <strain evidence="10 11">DSM 24787</strain>
    </source>
</reference>
<dbReference type="PROSITE" id="PS50109">
    <property type="entry name" value="HIS_KIN"/>
    <property type="match status" value="1"/>
</dbReference>
<dbReference type="InterPro" id="IPR005467">
    <property type="entry name" value="His_kinase_dom"/>
</dbReference>
<dbReference type="InterPro" id="IPR011990">
    <property type="entry name" value="TPR-like_helical_dom_sf"/>
</dbReference>
<evidence type="ECO:0000256" key="3">
    <source>
        <dbReference type="ARBA" id="ARBA00022553"/>
    </source>
</evidence>
<evidence type="ECO:0000256" key="4">
    <source>
        <dbReference type="ARBA" id="ARBA00022679"/>
    </source>
</evidence>
<feature type="transmembrane region" description="Helical" evidence="8">
    <location>
        <begin position="422"/>
        <end position="442"/>
    </location>
</feature>
<keyword evidence="5 10" id="KW-0418">Kinase</keyword>
<dbReference type="OrthoDB" id="9810447at2"/>
<keyword evidence="8" id="KW-0812">Transmembrane</keyword>
<dbReference type="PROSITE" id="PS51257">
    <property type="entry name" value="PROKAR_LIPOPROTEIN"/>
    <property type="match status" value="1"/>
</dbReference>
<dbReference type="EMBL" id="FSRA01000001">
    <property type="protein sequence ID" value="SIN86906.1"/>
    <property type="molecule type" value="Genomic_DNA"/>
</dbReference>
<dbReference type="Pfam" id="PF02518">
    <property type="entry name" value="HATPase_c"/>
    <property type="match status" value="1"/>
</dbReference>
<accession>A0A1N6EV66</accession>
<dbReference type="InterPro" id="IPR036097">
    <property type="entry name" value="HisK_dim/P_sf"/>
</dbReference>
<dbReference type="SUPFAM" id="SSF47384">
    <property type="entry name" value="Homodimeric domain of signal transducing histidine kinase"/>
    <property type="match status" value="1"/>
</dbReference>
<dbReference type="EC" id="2.7.13.3" evidence="2"/>
<dbReference type="Gene3D" id="1.10.287.130">
    <property type="match status" value="1"/>
</dbReference>
<proteinExistence type="predicted"/>
<evidence type="ECO:0000256" key="8">
    <source>
        <dbReference type="SAM" id="Phobius"/>
    </source>
</evidence>
<evidence type="ECO:0000256" key="5">
    <source>
        <dbReference type="ARBA" id="ARBA00022777"/>
    </source>
</evidence>
<feature type="repeat" description="TPR" evidence="7">
    <location>
        <begin position="266"/>
        <end position="299"/>
    </location>
</feature>
<name>A0A1N6EV66_9BACT</name>
<dbReference type="Gene3D" id="3.30.565.10">
    <property type="entry name" value="Histidine kinase-like ATPase, C-terminal domain"/>
    <property type="match status" value="1"/>
</dbReference>
<evidence type="ECO:0000256" key="2">
    <source>
        <dbReference type="ARBA" id="ARBA00012438"/>
    </source>
</evidence>
<dbReference type="Pfam" id="PF13181">
    <property type="entry name" value="TPR_8"/>
    <property type="match status" value="1"/>
</dbReference>
<keyword evidence="7" id="KW-0802">TPR repeat</keyword>
<dbReference type="InterPro" id="IPR003661">
    <property type="entry name" value="HisK_dim/P_dom"/>
</dbReference>
<dbReference type="PRINTS" id="PR00344">
    <property type="entry name" value="BCTRLSENSOR"/>
</dbReference>
<dbReference type="PROSITE" id="PS50005">
    <property type="entry name" value="TPR"/>
    <property type="match status" value="1"/>
</dbReference>
<sequence>MNEHQRVNHVWQLRTRLHDVHTGFFLLCLLIVACKQPPSQSQARPFLADSIMGTADSIVSGMQVNYAIHYIDSAYGEFPDAGPVDLWKNYNFKLNFYIYYQFDTLKARLYSDSMLLMVKGKEDLYKVEYANTLFAFGKLLVAERKYEEAFYYYYNGQVFARKNLDSCALAPFNSQLGMVRYKQGKYLAAIPYLRDALDELSHCPANASYFDRFIQPQSILNTIALCYQKADQLDSSIFYYRQALGFINEYDRLYKEDTAFANTARGVVMGNLGGLYARQNKYNEAVRYLSESIQINNRAGHAISDAQTAIAKLTDLYIRFGQFPMAAELLDQQENYLLNFEGKNPDYDDIRLKWYRLKWMYYDSMHAIPQAYDHAKLYYGLKDSIALVNLGLSNVDMDESFRNAAEQLKLELLKKEDQLKTISLLALIIGLLMAVSILFILWRHLSRIRENNKEIHMQNEHLQMALNALEQSQADNTKMMKVVAHDLRSPVGAITSIAAMLLEFSKLNEEDRMMVELIKTSGQNSLDMVADLLQINSHVEKIEKEPVDLQQLLHYCVDLLQHKAAVKKQRLHLQAAPVILSLSREKMWRVISNLIANAIKFSPVGKDITIRLEMEPDEAVITVEDDGIGIPDNLKDKIFDMFSEAKRKGTAGEQPFGLGLAISKQIVEAHGGNIWFESREEGGTAFYVKLPA</sequence>
<dbReference type="Gene3D" id="1.25.40.10">
    <property type="entry name" value="Tetratricopeptide repeat domain"/>
    <property type="match status" value="2"/>
</dbReference>
<keyword evidence="8" id="KW-1133">Transmembrane helix</keyword>
<evidence type="ECO:0000256" key="1">
    <source>
        <dbReference type="ARBA" id="ARBA00000085"/>
    </source>
</evidence>
<keyword evidence="8" id="KW-0472">Membrane</keyword>
<organism evidence="10 11">
    <name type="scientific">Chitinophaga niabensis</name>
    <dbReference type="NCBI Taxonomy" id="536979"/>
    <lineage>
        <taxon>Bacteria</taxon>
        <taxon>Pseudomonadati</taxon>
        <taxon>Bacteroidota</taxon>
        <taxon>Chitinophagia</taxon>
        <taxon>Chitinophagales</taxon>
        <taxon>Chitinophagaceae</taxon>
        <taxon>Chitinophaga</taxon>
    </lineage>
</organism>
<dbReference type="SUPFAM" id="SSF55874">
    <property type="entry name" value="ATPase domain of HSP90 chaperone/DNA topoisomerase II/histidine kinase"/>
    <property type="match status" value="1"/>
</dbReference>
<dbReference type="FunFam" id="3.30.565.10:FF:000006">
    <property type="entry name" value="Sensor histidine kinase WalK"/>
    <property type="match status" value="1"/>
</dbReference>
<dbReference type="SMART" id="SM00388">
    <property type="entry name" value="HisKA"/>
    <property type="match status" value="1"/>
</dbReference>
<keyword evidence="4" id="KW-0808">Transferase</keyword>
<keyword evidence="11" id="KW-1185">Reference proteome</keyword>
<evidence type="ECO:0000259" key="9">
    <source>
        <dbReference type="PROSITE" id="PS50109"/>
    </source>
</evidence>
<dbReference type="RefSeq" id="WP_074238957.1">
    <property type="nucleotide sequence ID" value="NZ_FSRA01000001.1"/>
</dbReference>
<feature type="domain" description="Histidine kinase" evidence="9">
    <location>
        <begin position="482"/>
        <end position="692"/>
    </location>
</feature>
<evidence type="ECO:0000256" key="7">
    <source>
        <dbReference type="PROSITE-ProRule" id="PRU00339"/>
    </source>
</evidence>
<dbReference type="SMART" id="SM00028">
    <property type="entry name" value="TPR"/>
    <property type="match status" value="4"/>
</dbReference>
<keyword evidence="6" id="KW-0902">Two-component regulatory system</keyword>
<dbReference type="InterPro" id="IPR036890">
    <property type="entry name" value="HATPase_C_sf"/>
</dbReference>
<keyword evidence="3" id="KW-0597">Phosphoprotein</keyword>
<dbReference type="SUPFAM" id="SSF48452">
    <property type="entry name" value="TPR-like"/>
    <property type="match status" value="1"/>
</dbReference>
<evidence type="ECO:0000313" key="11">
    <source>
        <dbReference type="Proteomes" id="UP000185003"/>
    </source>
</evidence>
<evidence type="ECO:0000256" key="6">
    <source>
        <dbReference type="ARBA" id="ARBA00023012"/>
    </source>
</evidence>
<dbReference type="SMART" id="SM00387">
    <property type="entry name" value="HATPase_c"/>
    <property type="match status" value="1"/>
</dbReference>
<dbReference type="Pfam" id="PF00512">
    <property type="entry name" value="HisKA"/>
    <property type="match status" value="1"/>
</dbReference>